<keyword evidence="2" id="KW-1185">Reference proteome</keyword>
<reference evidence="1 2" key="1">
    <citation type="journal article" date="2012" name="G3 (Bethesda)">
        <title>Pichia sorbitophila, an interspecies yeast hybrid reveals early steps of genome resolution following polyploidization.</title>
        <authorList>
            <person name="Leh Louis V."/>
            <person name="Despons L."/>
            <person name="Friedrich A."/>
            <person name="Martin T."/>
            <person name="Durrens P."/>
            <person name="Casaregola S."/>
            <person name="Neuveglise C."/>
            <person name="Fairhead C."/>
            <person name="Marck C."/>
            <person name="Cruz J.A."/>
            <person name="Straub M.L."/>
            <person name="Kugler V."/>
            <person name="Sacerdot C."/>
            <person name="Uzunov Z."/>
            <person name="Thierry A."/>
            <person name="Weiss S."/>
            <person name="Bleykasten C."/>
            <person name="De Montigny J."/>
            <person name="Jacques N."/>
            <person name="Jung P."/>
            <person name="Lemaire M."/>
            <person name="Mallet S."/>
            <person name="Morel G."/>
            <person name="Richard G.F."/>
            <person name="Sarkar A."/>
            <person name="Savel G."/>
            <person name="Schacherer J."/>
            <person name="Seret M.L."/>
            <person name="Talla E."/>
            <person name="Samson G."/>
            <person name="Jubin C."/>
            <person name="Poulain J."/>
            <person name="Vacherie B."/>
            <person name="Barbe V."/>
            <person name="Pelletier E."/>
            <person name="Sherman D.J."/>
            <person name="Westhof E."/>
            <person name="Weissenbach J."/>
            <person name="Baret P.V."/>
            <person name="Wincker P."/>
            <person name="Gaillardin C."/>
            <person name="Dujon B."/>
            <person name="Souciet J.L."/>
        </authorList>
    </citation>
    <scope>NUCLEOTIDE SEQUENCE [LARGE SCALE GENOMIC DNA]</scope>
    <source>
        <strain evidence="2">ATCC MYA-4447 / BCRC 22081 / CBS 7064 / NBRC 10061 / NRRL Y-12695</strain>
    </source>
</reference>
<proteinExistence type="predicted"/>
<dbReference type="HOGENOM" id="CLU_2307083_0_0_1"/>
<dbReference type="EMBL" id="FO082046">
    <property type="protein sequence ID" value="CCE86608.1"/>
    <property type="molecule type" value="Genomic_DNA"/>
</dbReference>
<accession>G8Y1A5</accession>
<dbReference type="Proteomes" id="UP000005222">
    <property type="component" value="Chromosome N"/>
</dbReference>
<dbReference type="InParanoid" id="G8Y1A5"/>
<gene>
    <name evidence="1" type="primary">Piso0_005108</name>
    <name evidence="1" type="ORF">GNLVRS01_PISO0N07977g</name>
</gene>
<protein>
    <submittedName>
        <fullName evidence="1">Piso0_005108 protein</fullName>
    </submittedName>
</protein>
<evidence type="ECO:0000313" key="2">
    <source>
        <dbReference type="Proteomes" id="UP000005222"/>
    </source>
</evidence>
<name>G8Y1A5_PICSO</name>
<dbReference type="AlphaFoldDB" id="G8Y1A5"/>
<organism evidence="1 2">
    <name type="scientific">Pichia sorbitophila (strain ATCC MYA-4447 / BCRC 22081 / CBS 7064 / NBRC 10061 / NRRL Y-12695)</name>
    <name type="common">Hybrid yeast</name>
    <dbReference type="NCBI Taxonomy" id="559304"/>
    <lineage>
        <taxon>Eukaryota</taxon>
        <taxon>Fungi</taxon>
        <taxon>Dikarya</taxon>
        <taxon>Ascomycota</taxon>
        <taxon>Saccharomycotina</taxon>
        <taxon>Pichiomycetes</taxon>
        <taxon>Debaryomycetaceae</taxon>
        <taxon>Millerozyma</taxon>
    </lineage>
</organism>
<evidence type="ECO:0000313" key="1">
    <source>
        <dbReference type="EMBL" id="CCE86608.1"/>
    </source>
</evidence>
<sequence>MRISWPKKAKWASLSDADNRTNTVSFQKVWAEPSLSTSITWRKSISVCGAPYLSNCYLFEHFFPRGSPTGAKGPSYDTTHCLHSTSRPTLHRFLESRLHW</sequence>